<feature type="domain" description="BHLH" evidence="6">
    <location>
        <begin position="126"/>
        <end position="175"/>
    </location>
</feature>
<reference evidence="7 8" key="1">
    <citation type="submission" date="2024-12" db="EMBL/GenBank/DDBJ databases">
        <title>The unique morphological basis and parallel evolutionary history of personate flowers in Penstemon.</title>
        <authorList>
            <person name="Depatie T.H."/>
            <person name="Wessinger C.A."/>
        </authorList>
    </citation>
    <scope>NUCLEOTIDE SEQUENCE [LARGE SCALE GENOMIC DNA]</scope>
    <source>
        <strain evidence="7">WTNN_2</strain>
        <tissue evidence="7">Leaf</tissue>
    </source>
</reference>
<organism evidence="7 8">
    <name type="scientific">Penstemon smallii</name>
    <dbReference type="NCBI Taxonomy" id="265156"/>
    <lineage>
        <taxon>Eukaryota</taxon>
        <taxon>Viridiplantae</taxon>
        <taxon>Streptophyta</taxon>
        <taxon>Embryophyta</taxon>
        <taxon>Tracheophyta</taxon>
        <taxon>Spermatophyta</taxon>
        <taxon>Magnoliopsida</taxon>
        <taxon>eudicotyledons</taxon>
        <taxon>Gunneridae</taxon>
        <taxon>Pentapetalae</taxon>
        <taxon>asterids</taxon>
        <taxon>lamiids</taxon>
        <taxon>Lamiales</taxon>
        <taxon>Plantaginaceae</taxon>
        <taxon>Cheloneae</taxon>
        <taxon>Penstemon</taxon>
    </lineage>
</organism>
<dbReference type="PANTHER" id="PTHR45959:SF2">
    <property type="entry name" value="BHLH TRANSCRIPTION FACTOR"/>
    <property type="match status" value="1"/>
</dbReference>
<dbReference type="SUPFAM" id="SSF47459">
    <property type="entry name" value="HLH, helix-loop-helix DNA-binding domain"/>
    <property type="match status" value="1"/>
</dbReference>
<dbReference type="InterPro" id="IPR036638">
    <property type="entry name" value="HLH_DNA-bd_sf"/>
</dbReference>
<dbReference type="InterPro" id="IPR011598">
    <property type="entry name" value="bHLH_dom"/>
</dbReference>
<keyword evidence="8" id="KW-1185">Reference proteome</keyword>
<dbReference type="Proteomes" id="UP001634393">
    <property type="component" value="Unassembled WGS sequence"/>
</dbReference>
<dbReference type="PROSITE" id="PS50888">
    <property type="entry name" value="BHLH"/>
    <property type="match status" value="1"/>
</dbReference>
<evidence type="ECO:0000256" key="5">
    <source>
        <dbReference type="SAM" id="Coils"/>
    </source>
</evidence>
<dbReference type="SMART" id="SM00353">
    <property type="entry name" value="HLH"/>
    <property type="match status" value="1"/>
</dbReference>
<sequence>MSSSQGQVTEMEEYFDDDDDEMFGLKPPIIVPEISYSPQPLIFSNNTKLHPQISDHAKLISFHKNSKNIPNIINSDIHEPLSYSTDDHNQNSPQIINFSSNFNEEDLISTISNKRSSISTVNRTPLQARDHLMAERKRRQKLGQLFINLSKLVPGLKKLDKASLLEDAIDYVKALQERVNALEEEDKVMQINASKDDDVNDIVISEIISTTSDHDEVVVEEIKVRVMKKNVLIKICCKKQKGLMSKIPCEMEKMNLNVKDMRVMPFGGAAFDVTILAEMHNEFNCTVKDIVDHLEMVFLSTSDN</sequence>
<feature type="coiled-coil region" evidence="5">
    <location>
        <begin position="165"/>
        <end position="192"/>
    </location>
</feature>
<dbReference type="InterPro" id="IPR052610">
    <property type="entry name" value="bHLH_transcription_regulator"/>
</dbReference>
<evidence type="ECO:0000313" key="8">
    <source>
        <dbReference type="Proteomes" id="UP001634393"/>
    </source>
</evidence>
<evidence type="ECO:0000256" key="2">
    <source>
        <dbReference type="ARBA" id="ARBA00023015"/>
    </source>
</evidence>
<evidence type="ECO:0000259" key="6">
    <source>
        <dbReference type="PROSITE" id="PS50888"/>
    </source>
</evidence>
<keyword evidence="3" id="KW-0804">Transcription</keyword>
<accession>A0ABD3T1M1</accession>
<dbReference type="Gene3D" id="4.10.280.10">
    <property type="entry name" value="Helix-loop-helix DNA-binding domain"/>
    <property type="match status" value="1"/>
</dbReference>
<keyword evidence="5" id="KW-0175">Coiled coil</keyword>
<dbReference type="PANTHER" id="PTHR45959">
    <property type="entry name" value="BHLH TRANSCRIPTION FACTOR"/>
    <property type="match status" value="1"/>
</dbReference>
<dbReference type="Pfam" id="PF00010">
    <property type="entry name" value="HLH"/>
    <property type="match status" value="1"/>
</dbReference>
<dbReference type="GO" id="GO:0005634">
    <property type="term" value="C:nucleus"/>
    <property type="evidence" value="ECO:0007669"/>
    <property type="project" value="UniProtKB-SubCell"/>
</dbReference>
<dbReference type="AlphaFoldDB" id="A0ABD3T1M1"/>
<evidence type="ECO:0000313" key="7">
    <source>
        <dbReference type="EMBL" id="KAL3830353.1"/>
    </source>
</evidence>
<dbReference type="Pfam" id="PF22754">
    <property type="entry name" value="bHLH-TF_ACT-like_plant"/>
    <property type="match status" value="1"/>
</dbReference>
<protein>
    <recommendedName>
        <fullName evidence="6">BHLH domain-containing protein</fullName>
    </recommendedName>
</protein>
<proteinExistence type="predicted"/>
<dbReference type="GO" id="GO:0080090">
    <property type="term" value="P:regulation of primary metabolic process"/>
    <property type="evidence" value="ECO:0007669"/>
    <property type="project" value="UniProtKB-ARBA"/>
</dbReference>
<name>A0ABD3T1M1_9LAMI</name>
<comment type="caution">
    <text evidence="7">The sequence shown here is derived from an EMBL/GenBank/DDBJ whole genome shotgun (WGS) entry which is preliminary data.</text>
</comment>
<evidence type="ECO:0000256" key="1">
    <source>
        <dbReference type="ARBA" id="ARBA00004123"/>
    </source>
</evidence>
<dbReference type="InterPro" id="IPR054502">
    <property type="entry name" value="bHLH-TF_ACT-like_plant"/>
</dbReference>
<evidence type="ECO:0000256" key="4">
    <source>
        <dbReference type="ARBA" id="ARBA00023242"/>
    </source>
</evidence>
<dbReference type="EMBL" id="JBJXBP010000005">
    <property type="protein sequence ID" value="KAL3830353.1"/>
    <property type="molecule type" value="Genomic_DNA"/>
</dbReference>
<comment type="subcellular location">
    <subcellularLocation>
        <location evidence="1">Nucleus</location>
    </subcellularLocation>
</comment>
<keyword evidence="2" id="KW-0805">Transcription regulation</keyword>
<evidence type="ECO:0000256" key="3">
    <source>
        <dbReference type="ARBA" id="ARBA00023163"/>
    </source>
</evidence>
<gene>
    <name evidence="7" type="ORF">ACJIZ3_019155</name>
</gene>
<keyword evidence="4" id="KW-0539">Nucleus</keyword>